<protein>
    <recommendedName>
        <fullName evidence="6">Methyl-CpG-binding domain protein 4</fullName>
    </recommendedName>
</protein>
<feature type="region of interest" description="Disordered" evidence="3">
    <location>
        <begin position="294"/>
        <end position="314"/>
    </location>
</feature>
<feature type="compositionally biased region" description="Basic and acidic residues" evidence="3">
    <location>
        <begin position="542"/>
        <end position="571"/>
    </location>
</feature>
<feature type="compositionally biased region" description="Acidic residues" evidence="3">
    <location>
        <begin position="606"/>
        <end position="641"/>
    </location>
</feature>
<keyword evidence="5" id="KW-1185">Reference proteome</keyword>
<reference evidence="4 5" key="1">
    <citation type="submission" date="2022-12" db="EMBL/GenBank/DDBJ databases">
        <title>Chromosome-level genome of Tegillarca granosa.</title>
        <authorList>
            <person name="Kim J."/>
        </authorList>
    </citation>
    <scope>NUCLEOTIDE SEQUENCE [LARGE SCALE GENOMIC DNA]</scope>
    <source>
        <strain evidence="4">Teg-2019</strain>
        <tissue evidence="4">Adductor muscle</tissue>
    </source>
</reference>
<evidence type="ECO:0000256" key="3">
    <source>
        <dbReference type="SAM" id="MobiDB-lite"/>
    </source>
</evidence>
<evidence type="ECO:0000256" key="1">
    <source>
        <dbReference type="ARBA" id="ARBA00004123"/>
    </source>
</evidence>
<evidence type="ECO:0000313" key="4">
    <source>
        <dbReference type="EMBL" id="KAJ8302323.1"/>
    </source>
</evidence>
<feature type="compositionally biased region" description="Polar residues" evidence="3">
    <location>
        <begin position="398"/>
        <end position="407"/>
    </location>
</feature>
<feature type="compositionally biased region" description="Basic and acidic residues" evidence="3">
    <location>
        <begin position="348"/>
        <end position="359"/>
    </location>
</feature>
<gene>
    <name evidence="4" type="ORF">KUTeg_021310</name>
</gene>
<dbReference type="SUPFAM" id="SSF48150">
    <property type="entry name" value="DNA-glycosylase"/>
    <property type="match status" value="1"/>
</dbReference>
<feature type="compositionally biased region" description="Basic residues" evidence="3">
    <location>
        <begin position="51"/>
        <end position="61"/>
    </location>
</feature>
<feature type="compositionally biased region" description="Basic and acidic residues" evidence="3">
    <location>
        <begin position="112"/>
        <end position="123"/>
    </location>
</feature>
<organism evidence="4 5">
    <name type="scientific">Tegillarca granosa</name>
    <name type="common">Malaysian cockle</name>
    <name type="synonym">Anadara granosa</name>
    <dbReference type="NCBI Taxonomy" id="220873"/>
    <lineage>
        <taxon>Eukaryota</taxon>
        <taxon>Metazoa</taxon>
        <taxon>Spiralia</taxon>
        <taxon>Lophotrochozoa</taxon>
        <taxon>Mollusca</taxon>
        <taxon>Bivalvia</taxon>
        <taxon>Autobranchia</taxon>
        <taxon>Pteriomorphia</taxon>
        <taxon>Arcoida</taxon>
        <taxon>Arcoidea</taxon>
        <taxon>Arcidae</taxon>
        <taxon>Tegillarca</taxon>
    </lineage>
</organism>
<dbReference type="InterPro" id="IPR011257">
    <property type="entry name" value="DNA_glycosylase"/>
</dbReference>
<evidence type="ECO:0008006" key="6">
    <source>
        <dbReference type="Google" id="ProtNLM"/>
    </source>
</evidence>
<feature type="compositionally biased region" description="Polar residues" evidence="3">
    <location>
        <begin position="171"/>
        <end position="180"/>
    </location>
</feature>
<feature type="compositionally biased region" description="Polar residues" evidence="3">
    <location>
        <begin position="475"/>
        <end position="484"/>
    </location>
</feature>
<dbReference type="Proteomes" id="UP001217089">
    <property type="component" value="Unassembled WGS sequence"/>
</dbReference>
<dbReference type="PANTHER" id="PTHR15074">
    <property type="entry name" value="METHYL-CPG-BINDING PROTEIN"/>
    <property type="match status" value="1"/>
</dbReference>
<dbReference type="Gene3D" id="1.10.340.30">
    <property type="entry name" value="Hypothetical protein, domain 2"/>
    <property type="match status" value="1"/>
</dbReference>
<dbReference type="PANTHER" id="PTHR15074:SF0">
    <property type="entry name" value="METHYL-CPG-BINDING DOMAIN PROTEIN 4-LIKE PROTEIN"/>
    <property type="match status" value="1"/>
</dbReference>
<dbReference type="EMBL" id="JARBDR010000918">
    <property type="protein sequence ID" value="KAJ8302323.1"/>
    <property type="molecule type" value="Genomic_DNA"/>
</dbReference>
<feature type="compositionally biased region" description="Polar residues" evidence="3">
    <location>
        <begin position="17"/>
        <end position="27"/>
    </location>
</feature>
<evidence type="ECO:0000313" key="5">
    <source>
        <dbReference type="Proteomes" id="UP001217089"/>
    </source>
</evidence>
<sequence length="813" mass="93726">MDAEDFDFSVRGKHHSANQGISSNSGSSRRKKVLDSTPKSKKERRSSSVGKAKKTILKKRDRSSVSPTKKASVDKKQNSPSKKKVSPKTAKPTLASKLVIKMNFSSTPVKRKVSDTSPKERKASYPKKARYSKRSSKRQRKRKVVDENENIDTEENEDSEINITDNDRDISQVNNKSIVETSEDEDLDRSVVMDTSIVGDRVMGSVIIGTNEKQFDTVNGLSSERNIDDTMSVVTRLNDDTANYFAAMTDEEYCKTMGILKNVVMVPDENMNSKTNSSPRTKINEAFKYKQSKSDEYDKCESPGQNKKRKRAKSHSANIFDLFRNVKEESSSESDVKLTGIKDRLEYSSDSSAKGDKISNKKPILSSPSEASCTVRNTPKKSVVVSEKSPDSKRKTVGSYSDLSKNGMSLESIRRRSRERRRSSVTSLVVEKENTILEEKESSEYERTKSEKSPQKSKRREESDVQEKQIDSENDSIINLSQSELNDEIKDSEKVDVLNSEQSCYKNSVKQEECIQEQTQETNLGEGKEETSELNESTNAENKLEKQLLTEGYREEKENVEKDLEQEKDVENYPEEFEEELDEEIEEQEQEIEEQQQEMNDGHGEEVEEQEEEEEEEEEEQDEEESYEQEEEMENIDAEEEYQPHASQTESPYFIQGRYMPRPELHRDLKWTPPKSPFHLIQESLYHDPWKLLIGTIFLNRTTGTAAIPLLWKFFNKWPNPDAARKGDQAAMAKLMGPLGLNEKRSKIIIRFSDEYLVKDWKYPDELYGIGKYGNDSYRIFCVKEWKQVKPKDHKLNDYHNWLWENHKELGID</sequence>
<feature type="compositionally biased region" description="Basic residues" evidence="3">
    <location>
        <begin position="124"/>
        <end position="143"/>
    </location>
</feature>
<feature type="region of interest" description="Disordered" evidence="3">
    <location>
        <begin position="511"/>
        <end position="651"/>
    </location>
</feature>
<feature type="compositionally biased region" description="Basic and acidic residues" evidence="3">
    <location>
        <begin position="430"/>
        <end position="471"/>
    </location>
</feature>
<feature type="region of interest" description="Disordered" evidence="3">
    <location>
        <begin position="1"/>
        <end position="182"/>
    </location>
</feature>
<name>A0ABQ9EGE6_TEGGR</name>
<proteinExistence type="predicted"/>
<comment type="caution">
    <text evidence="4">The sequence shown here is derived from an EMBL/GenBank/DDBJ whole genome shotgun (WGS) entry which is preliminary data.</text>
</comment>
<accession>A0ABQ9EGE6</accession>
<feature type="compositionally biased region" description="Acidic residues" evidence="3">
    <location>
        <begin position="572"/>
        <end position="596"/>
    </location>
</feature>
<keyword evidence="2" id="KW-0539">Nucleus</keyword>
<evidence type="ECO:0000256" key="2">
    <source>
        <dbReference type="ARBA" id="ARBA00023242"/>
    </source>
</evidence>
<dbReference type="InterPro" id="IPR045138">
    <property type="entry name" value="MeCP2/MBD4"/>
</dbReference>
<feature type="compositionally biased region" description="Acidic residues" evidence="3">
    <location>
        <begin position="147"/>
        <end position="160"/>
    </location>
</feature>
<feature type="region of interest" description="Disordered" evidence="3">
    <location>
        <begin position="348"/>
        <end position="484"/>
    </location>
</feature>
<comment type="subcellular location">
    <subcellularLocation>
        <location evidence="1">Nucleus</location>
    </subcellularLocation>
</comment>
<feature type="compositionally biased region" description="Polar residues" evidence="3">
    <location>
        <begin position="366"/>
        <end position="377"/>
    </location>
</feature>